<accession>A0A812QH93</accession>
<dbReference type="GO" id="GO:0043564">
    <property type="term" value="C:Ku70:Ku80 complex"/>
    <property type="evidence" value="ECO:0007669"/>
    <property type="project" value="TreeGrafter"/>
</dbReference>
<dbReference type="EMBL" id="CAJNDS010002207">
    <property type="protein sequence ID" value="CAE7372884.1"/>
    <property type="molecule type" value="Genomic_DNA"/>
</dbReference>
<dbReference type="AlphaFoldDB" id="A0A812QH93"/>
<reference evidence="2" key="1">
    <citation type="submission" date="2021-02" db="EMBL/GenBank/DDBJ databases">
        <authorList>
            <person name="Dougan E. K."/>
            <person name="Rhodes N."/>
            <person name="Thang M."/>
            <person name="Chan C."/>
        </authorList>
    </citation>
    <scope>NUCLEOTIDE SEQUENCE</scope>
</reference>
<name>A0A812QH93_9DINO</name>
<dbReference type="SUPFAM" id="SSF53300">
    <property type="entry name" value="vWA-like"/>
    <property type="match status" value="1"/>
</dbReference>
<dbReference type="PANTHER" id="PTHR12604">
    <property type="entry name" value="KU AUTOANTIGEN DNA HELICASE"/>
    <property type="match status" value="1"/>
</dbReference>
<evidence type="ECO:0000313" key="2">
    <source>
        <dbReference type="EMBL" id="CAE7372884.1"/>
    </source>
</evidence>
<dbReference type="PANTHER" id="PTHR12604:SF4">
    <property type="entry name" value="X-RAY REPAIR CROSS-COMPLEMENTING PROTEIN 5"/>
    <property type="match status" value="1"/>
</dbReference>
<dbReference type="InterPro" id="IPR036465">
    <property type="entry name" value="vWFA_dom_sf"/>
</dbReference>
<proteinExistence type="predicted"/>
<feature type="domain" description="Ku70/Ku80 N-terminal alpha/beta" evidence="1">
    <location>
        <begin position="8"/>
        <end position="140"/>
    </location>
</feature>
<dbReference type="InterPro" id="IPR005161">
    <property type="entry name" value="Ku_N"/>
</dbReference>
<dbReference type="Proteomes" id="UP000604046">
    <property type="component" value="Unassembled WGS sequence"/>
</dbReference>
<dbReference type="GO" id="GO:0006303">
    <property type="term" value="P:double-strand break repair via nonhomologous end joining"/>
    <property type="evidence" value="ECO:0007669"/>
    <property type="project" value="TreeGrafter"/>
</dbReference>
<dbReference type="GO" id="GO:0003690">
    <property type="term" value="F:double-stranded DNA binding"/>
    <property type="evidence" value="ECO:0007669"/>
    <property type="project" value="TreeGrafter"/>
</dbReference>
<dbReference type="Gene3D" id="3.40.50.410">
    <property type="entry name" value="von Willebrand factor, type A domain"/>
    <property type="match status" value="1"/>
</dbReference>
<dbReference type="GO" id="GO:0000723">
    <property type="term" value="P:telomere maintenance"/>
    <property type="evidence" value="ECO:0007669"/>
    <property type="project" value="TreeGrafter"/>
</dbReference>
<evidence type="ECO:0000313" key="3">
    <source>
        <dbReference type="Proteomes" id="UP000604046"/>
    </source>
</evidence>
<gene>
    <name evidence="2" type="primary">ku80</name>
    <name evidence="2" type="ORF">SNAT2548_LOCUS20369</name>
</gene>
<comment type="caution">
    <text evidence="2">The sequence shown here is derived from an EMBL/GenBank/DDBJ whole genome shotgun (WGS) entry which is preliminary data.</text>
</comment>
<protein>
    <submittedName>
        <fullName evidence="2">Ku80 protein</fullName>
    </submittedName>
</protein>
<keyword evidence="3" id="KW-1185">Reference proteome</keyword>
<dbReference type="Pfam" id="PF03731">
    <property type="entry name" value="Ku_N"/>
    <property type="match status" value="1"/>
</dbReference>
<dbReference type="GO" id="GO:0042162">
    <property type="term" value="F:telomeric DNA binding"/>
    <property type="evidence" value="ECO:0007669"/>
    <property type="project" value="TreeGrafter"/>
</dbReference>
<dbReference type="OrthoDB" id="30826at2759"/>
<evidence type="ECO:0000259" key="1">
    <source>
        <dbReference type="Pfam" id="PF03731"/>
    </source>
</evidence>
<organism evidence="2 3">
    <name type="scientific">Symbiodinium natans</name>
    <dbReference type="NCBI Taxonomy" id="878477"/>
    <lineage>
        <taxon>Eukaryota</taxon>
        <taxon>Sar</taxon>
        <taxon>Alveolata</taxon>
        <taxon>Dinophyceae</taxon>
        <taxon>Suessiales</taxon>
        <taxon>Symbiodiniaceae</taxon>
        <taxon>Symbiodinium</taxon>
    </lineage>
</organism>
<sequence>MAGKAREATVFVVDVGESMQATFAEASDGNKVTRAQTAVGIASKLVQHRLFFAPKHEVGVVFFGTSDTNNDLQDDGYANVYVCRDRKIDVPYVDALTGVSNAPPGGKGSDSVNALIVALDLMIKRTKDLKYEKSIVLITHGSSAQFGDPDLLECAYAALGSCEKGGCCKQDQNGQHPH</sequence>